<accession>A0A0S4QR64</accession>
<dbReference type="EMBL" id="FAOZ01000017">
    <property type="protein sequence ID" value="CUU58113.1"/>
    <property type="molecule type" value="Genomic_DNA"/>
</dbReference>
<evidence type="ECO:0000313" key="2">
    <source>
        <dbReference type="Proteomes" id="UP000198802"/>
    </source>
</evidence>
<dbReference type="RefSeq" id="WP_054569401.1">
    <property type="nucleotide sequence ID" value="NZ_FAOZ01000017.1"/>
</dbReference>
<evidence type="ECO:0008006" key="3">
    <source>
        <dbReference type="Google" id="ProtNLM"/>
    </source>
</evidence>
<reference evidence="2" key="1">
    <citation type="submission" date="2015-11" db="EMBL/GenBank/DDBJ databases">
        <authorList>
            <person name="Varghese N."/>
        </authorList>
    </citation>
    <scope>NUCLEOTIDE SEQUENCE [LARGE SCALE GENOMIC DNA]</scope>
    <source>
        <strain evidence="2">DSM 45899</strain>
    </source>
</reference>
<dbReference type="Proteomes" id="UP000198802">
    <property type="component" value="Unassembled WGS sequence"/>
</dbReference>
<sequence length="61" mass="6029">MGDAAFEIESTLPDLTDLDLASLEAAPGDAVGNAILARGLSRLRTAALNPDGAVAGFASSA</sequence>
<name>A0A0S4QR64_9ACTN</name>
<dbReference type="AlphaFoldDB" id="A0A0S4QR64"/>
<protein>
    <recommendedName>
        <fullName evidence="3">FXSXX-COOH protein</fullName>
    </recommendedName>
</protein>
<gene>
    <name evidence="1" type="ORF">Ga0074812_11722</name>
</gene>
<keyword evidence="2" id="KW-1185">Reference proteome</keyword>
<evidence type="ECO:0000313" key="1">
    <source>
        <dbReference type="EMBL" id="CUU58113.1"/>
    </source>
</evidence>
<proteinExistence type="predicted"/>
<organism evidence="1 2">
    <name type="scientific">Parafrankia irregularis</name>
    <dbReference type="NCBI Taxonomy" id="795642"/>
    <lineage>
        <taxon>Bacteria</taxon>
        <taxon>Bacillati</taxon>
        <taxon>Actinomycetota</taxon>
        <taxon>Actinomycetes</taxon>
        <taxon>Frankiales</taxon>
        <taxon>Frankiaceae</taxon>
        <taxon>Parafrankia</taxon>
    </lineage>
</organism>